<name>A0AAD5QAM1_PYTIN</name>
<organism evidence="2 3">
    <name type="scientific">Pythium insidiosum</name>
    <name type="common">Pythiosis disease agent</name>
    <dbReference type="NCBI Taxonomy" id="114742"/>
    <lineage>
        <taxon>Eukaryota</taxon>
        <taxon>Sar</taxon>
        <taxon>Stramenopiles</taxon>
        <taxon>Oomycota</taxon>
        <taxon>Peronosporomycetes</taxon>
        <taxon>Pythiales</taxon>
        <taxon>Pythiaceae</taxon>
        <taxon>Pythium</taxon>
    </lineage>
</organism>
<evidence type="ECO:0000313" key="3">
    <source>
        <dbReference type="Proteomes" id="UP001209570"/>
    </source>
</evidence>
<feature type="compositionally biased region" description="Low complexity" evidence="1">
    <location>
        <begin position="640"/>
        <end position="656"/>
    </location>
</feature>
<feature type="compositionally biased region" description="Low complexity" evidence="1">
    <location>
        <begin position="254"/>
        <end position="281"/>
    </location>
</feature>
<keyword evidence="3" id="KW-1185">Reference proteome</keyword>
<feature type="region of interest" description="Disordered" evidence="1">
    <location>
        <begin position="153"/>
        <end position="281"/>
    </location>
</feature>
<protein>
    <recommendedName>
        <fullName evidence="4">Core-binding (CB) domain-containing protein</fullName>
    </recommendedName>
</protein>
<accession>A0AAD5QAM1</accession>
<feature type="region of interest" description="Disordered" evidence="1">
    <location>
        <begin position="640"/>
        <end position="668"/>
    </location>
</feature>
<feature type="compositionally biased region" description="Low complexity" evidence="1">
    <location>
        <begin position="153"/>
        <end position="167"/>
    </location>
</feature>
<evidence type="ECO:0000256" key="1">
    <source>
        <dbReference type="SAM" id="MobiDB-lite"/>
    </source>
</evidence>
<comment type="caution">
    <text evidence="2">The sequence shown here is derived from an EMBL/GenBank/DDBJ whole genome shotgun (WGS) entry which is preliminary data.</text>
</comment>
<evidence type="ECO:0000313" key="2">
    <source>
        <dbReference type="EMBL" id="KAJ0409064.1"/>
    </source>
</evidence>
<gene>
    <name evidence="2" type="ORF">P43SY_002198</name>
</gene>
<dbReference type="EMBL" id="JAKCXM010000006">
    <property type="protein sequence ID" value="KAJ0409064.1"/>
    <property type="molecule type" value="Genomic_DNA"/>
</dbReference>
<sequence>MAPPAKASNSDKPAARGVSTATKYAYTLALSNVFAWMYETTPAQAHGDVFIPEFLASRYHRVPVDAKKFRGWLHEEPLKSPIKIEKLTVHDLLRYFTVVGQRGSRRKATFANIRSSLVFFYEQIGSSRPEGFDAAMREFFKSLDAAAVMAATPTARPTATPTATPTAAPLPPPAPIPSMPLPSTPAVPPAPAAQVTPSQAEEPTQAGPPSAVAASPAPAAESAPMPVPTPTPPPASGPAPASTPIASPTPSPSSTPTVAPKPTLSTSAPETAPASRPTASATVTATVTVTAKPRMANTVADIAAARALIEHQQATVPMDIDDEPPSFENYRVIAQRLLRSPSPADNALHALLVLYWNLPSQSIDAVAAIRHSQLAWSDDHLVISFTDSRSNRHTQLLHANLLAPEVCPILAIAIHLAVTKNAFHGRLFRAESDVQHLDYILRSSLSSTELAAFHRRVGEPNAAAHRSRRCLPSFASGDWEALIMVEGMFGRLADRMEQVCRFSLVALVVHADFLTRELPSGHLLFTTALFTTRRLDSLRARLIENPSKLDYERVSHHHDHRQVQSEHGNTHGHSQRDGAVSQLAAQLDNLAARVDELSRQVQTLPDIIAAQVVRAIREQLSQQHAVVSAEETTHAAVTAPAQTQSSASSQAPTVAPLLPNPVPSDRELHPHHAVPAVTAPSAPPFPQAPKRENVPRGPVAFRFPKGSVVALWQHWCAGDPPLRDLRDRDVPSYNTKRRLRDVRRLMEVIESAVGDERMPAALASRAGASAEFDAARNRLPPFVFQMLDPDDSRDDMYDYSWWLGVIRDLYTVTAFIGVYSLSPAIVFEKQSWTIALALFLKDSFMLQTHFGVLRLLVIHNYVVHSPVKSYPYDRAMDVRLQEHYVLIDSKTDFEALQQSLVWVKLVRHAPVEIDRCSPFELLKAWVYNRGSLKVETLDDWTINNVVPQGAFLSHYGIGLL</sequence>
<feature type="compositionally biased region" description="Pro residues" evidence="1">
    <location>
        <begin position="168"/>
        <end position="191"/>
    </location>
</feature>
<feature type="region of interest" description="Disordered" evidence="1">
    <location>
        <begin position="550"/>
        <end position="578"/>
    </location>
</feature>
<feature type="compositionally biased region" description="Low complexity" evidence="1">
    <location>
        <begin position="208"/>
        <end position="224"/>
    </location>
</feature>
<dbReference type="AlphaFoldDB" id="A0AAD5QAM1"/>
<dbReference type="Proteomes" id="UP001209570">
    <property type="component" value="Unassembled WGS sequence"/>
</dbReference>
<feature type="compositionally biased region" description="Pro residues" evidence="1">
    <location>
        <begin position="225"/>
        <end position="237"/>
    </location>
</feature>
<evidence type="ECO:0008006" key="4">
    <source>
        <dbReference type="Google" id="ProtNLM"/>
    </source>
</evidence>
<reference evidence="2" key="1">
    <citation type="submission" date="2021-12" db="EMBL/GenBank/DDBJ databases">
        <title>Prjna785345.</title>
        <authorList>
            <person name="Rujirawat T."/>
            <person name="Krajaejun T."/>
        </authorList>
    </citation>
    <scope>NUCLEOTIDE SEQUENCE</scope>
    <source>
        <strain evidence="2">Pi057C3</strain>
    </source>
</reference>
<proteinExistence type="predicted"/>